<accession>A0A3Q9J471</accession>
<organism evidence="2 3">
    <name type="scientific">Microbacterium oxydans</name>
    <dbReference type="NCBI Taxonomy" id="82380"/>
    <lineage>
        <taxon>Bacteria</taxon>
        <taxon>Bacillati</taxon>
        <taxon>Actinomycetota</taxon>
        <taxon>Actinomycetes</taxon>
        <taxon>Micrococcales</taxon>
        <taxon>Microbacteriaceae</taxon>
        <taxon>Microbacterium</taxon>
    </lineage>
</organism>
<evidence type="ECO:0000313" key="2">
    <source>
        <dbReference type="EMBL" id="AZS40635.1"/>
    </source>
</evidence>
<evidence type="ECO:0000313" key="3">
    <source>
        <dbReference type="Proteomes" id="UP000274841"/>
    </source>
</evidence>
<dbReference type="RefSeq" id="WP_046747045.1">
    <property type="nucleotide sequence ID" value="NZ_CP031422.1"/>
</dbReference>
<proteinExistence type="predicted"/>
<dbReference type="InterPro" id="IPR018561">
    <property type="entry name" value="AosR"/>
</dbReference>
<dbReference type="Proteomes" id="UP000274841">
    <property type="component" value="Chromosome"/>
</dbReference>
<evidence type="ECO:0000256" key="1">
    <source>
        <dbReference type="SAM" id="MobiDB-lite"/>
    </source>
</evidence>
<dbReference type="AlphaFoldDB" id="A0A3Q9J471"/>
<dbReference type="Pfam" id="PF09438">
    <property type="entry name" value="DUF2017"/>
    <property type="match status" value="1"/>
</dbReference>
<sequence length="165" mass="18188">MTSDRITVTISAIEEHHLAMLLDDFIELIGESRNGEDPAVDRLTPNPYPDDPDAAADFAGSTRKDLLDRRLADARRMRAALEDVSAPNAGLTDADAVRTRDLSITLGDLESWLRTVTALRLVIADRLGITTDEHAMSDSRHDVYDWLGYRLELLIQAADEAESGA</sequence>
<dbReference type="KEGG" id="moy:CVS54_01974"/>
<protein>
    <submittedName>
        <fullName evidence="2">Uncharacterized protein</fullName>
    </submittedName>
</protein>
<gene>
    <name evidence="2" type="ORF">CVS54_01974</name>
</gene>
<reference evidence="2 3" key="1">
    <citation type="submission" date="2018-08" db="EMBL/GenBank/DDBJ databases">
        <title>Microbacterium oxydans strain HG3.</title>
        <authorList>
            <person name="ORTET P."/>
        </authorList>
    </citation>
    <scope>NUCLEOTIDE SEQUENCE [LARGE SCALE GENOMIC DNA]</scope>
    <source>
        <strain evidence="2 3">HG3</strain>
    </source>
</reference>
<dbReference type="EMBL" id="CP031422">
    <property type="protein sequence ID" value="AZS40635.1"/>
    <property type="molecule type" value="Genomic_DNA"/>
</dbReference>
<name>A0A3Q9J471_9MICO</name>
<feature type="region of interest" description="Disordered" evidence="1">
    <location>
        <begin position="36"/>
        <end position="57"/>
    </location>
</feature>